<dbReference type="PROSITE" id="PS00197">
    <property type="entry name" value="2FE2S_FER_1"/>
    <property type="match status" value="1"/>
</dbReference>
<reference evidence="10" key="1">
    <citation type="journal article" date="2007" name="Proc. Natl. Acad. Sci. U.S.A.">
        <title>Spliced leader RNA trans-splicing in dinoflagellates.</title>
        <authorList>
            <person name="Zhang H."/>
            <person name="Hou Y."/>
            <person name="Miranda L."/>
            <person name="Campbell D.A."/>
            <person name="Sturm N.R."/>
            <person name="Gaasterland T."/>
            <person name="Lin S."/>
        </authorList>
    </citation>
    <scope>NUCLEOTIDE SEQUENCE</scope>
    <source>
        <strain evidence="10">CCMP1975</strain>
    </source>
</reference>
<evidence type="ECO:0000256" key="6">
    <source>
        <dbReference type="ARBA" id="ARBA00023004"/>
    </source>
</evidence>
<evidence type="ECO:0000259" key="9">
    <source>
        <dbReference type="PROSITE" id="PS51085"/>
    </source>
</evidence>
<dbReference type="FunFam" id="3.10.20.30:FF:000014">
    <property type="entry name" value="Ferredoxin"/>
    <property type="match status" value="1"/>
</dbReference>
<keyword evidence="2 8" id="KW-0813">Transport</keyword>
<evidence type="ECO:0000256" key="3">
    <source>
        <dbReference type="ARBA" id="ARBA00022714"/>
    </source>
</evidence>
<sequence length="182" mass="19365">MAKLASIVLSCAAFTSLGRRLQAIEKDAPAESLQSLLLALSSPAFQMQSHTAAASFRSAVPSVSGGPMGVRQPCLLQRQAPRAGAPTMYSVTLQNPDGEVTFECDGDSLMMDVAEEEGIEMPYSCRSGSCSTCAGIIVEGTVDQSEGSFLEDEQIEKGFVLTCVAYPTSDVTIKTHQEEELF</sequence>
<dbReference type="CDD" id="cd00207">
    <property type="entry name" value="fer2"/>
    <property type="match status" value="1"/>
</dbReference>
<dbReference type="InterPro" id="IPR001041">
    <property type="entry name" value="2Fe-2S_ferredoxin-type"/>
</dbReference>
<proteinExistence type="evidence at transcript level"/>
<dbReference type="GO" id="GO:0022900">
    <property type="term" value="P:electron transport chain"/>
    <property type="evidence" value="ECO:0007669"/>
    <property type="project" value="InterPro"/>
</dbReference>
<dbReference type="PROSITE" id="PS51085">
    <property type="entry name" value="2FE2S_FER_2"/>
    <property type="match status" value="1"/>
</dbReference>
<dbReference type="Gene3D" id="3.10.20.30">
    <property type="match status" value="1"/>
</dbReference>
<comment type="similarity">
    <text evidence="1 8">Belongs to the 2Fe2S plant-type ferredoxin family.</text>
</comment>
<keyword evidence="7 8" id="KW-0411">Iron-sulfur</keyword>
<evidence type="ECO:0000313" key="10">
    <source>
        <dbReference type="EMBL" id="ABV22209.1"/>
    </source>
</evidence>
<dbReference type="InterPro" id="IPR006058">
    <property type="entry name" value="2Fe2S_fd_BS"/>
</dbReference>
<comment type="cofactor">
    <cofactor evidence="8">
        <name>[2Fe-2S] cluster</name>
        <dbReference type="ChEBI" id="CHEBI:190135"/>
    </cofactor>
    <text evidence="8">Binds 1 [2Fe-2S] cluster.</text>
</comment>
<evidence type="ECO:0000256" key="8">
    <source>
        <dbReference type="RuleBase" id="RU364001"/>
    </source>
</evidence>
<keyword evidence="6 8" id="KW-0408">Iron</keyword>
<evidence type="ECO:0000256" key="5">
    <source>
        <dbReference type="ARBA" id="ARBA00022982"/>
    </source>
</evidence>
<organism evidence="10">
    <name type="scientific">Karlodinium veneficum</name>
    <name type="common">Dinoflagellate</name>
    <name type="synonym">Karlodinium micrum</name>
    <dbReference type="NCBI Taxonomy" id="407301"/>
    <lineage>
        <taxon>Eukaryota</taxon>
        <taxon>Sar</taxon>
        <taxon>Alveolata</taxon>
        <taxon>Dinophyceae</taxon>
        <taxon>Gymnodiniales</taxon>
        <taxon>Kareniaceae</taxon>
        <taxon>Karlodinium</taxon>
    </lineage>
</organism>
<dbReference type="NCBIfam" id="TIGR02008">
    <property type="entry name" value="fdx_plant"/>
    <property type="match status" value="1"/>
</dbReference>
<keyword evidence="5 8" id="KW-0249">Electron transport</keyword>
<dbReference type="InterPro" id="IPR010241">
    <property type="entry name" value="Fd_pln"/>
</dbReference>
<comment type="function">
    <text evidence="8">Ferredoxins are iron-sulfur proteins that transfer electrons in a wide variety of metabolic reactions.</text>
</comment>
<dbReference type="GO" id="GO:0009055">
    <property type="term" value="F:electron transfer activity"/>
    <property type="evidence" value="ECO:0007669"/>
    <property type="project" value="InterPro"/>
</dbReference>
<evidence type="ECO:0000256" key="2">
    <source>
        <dbReference type="ARBA" id="ARBA00022448"/>
    </source>
</evidence>
<dbReference type="InterPro" id="IPR012675">
    <property type="entry name" value="Beta-grasp_dom_sf"/>
</dbReference>
<evidence type="ECO:0000256" key="1">
    <source>
        <dbReference type="ARBA" id="ARBA00007874"/>
    </source>
</evidence>
<dbReference type="AlphaFoldDB" id="A7YXT0"/>
<dbReference type="EMBL" id="EF134095">
    <property type="protein sequence ID" value="ABV22209.1"/>
    <property type="molecule type" value="mRNA"/>
</dbReference>
<accession>A7YXT0</accession>
<keyword evidence="3 8" id="KW-0001">2Fe-2S</keyword>
<feature type="domain" description="2Fe-2S ferredoxin-type" evidence="9">
    <location>
        <begin position="89"/>
        <end position="179"/>
    </location>
</feature>
<evidence type="ECO:0000256" key="7">
    <source>
        <dbReference type="ARBA" id="ARBA00023014"/>
    </source>
</evidence>
<evidence type="ECO:0000256" key="4">
    <source>
        <dbReference type="ARBA" id="ARBA00022723"/>
    </source>
</evidence>
<keyword evidence="4 8" id="KW-0479">Metal-binding</keyword>
<dbReference type="PANTHER" id="PTHR43112:SF30">
    <property type="entry name" value="FERREDOXIN-3, CHLOROPLASTIC"/>
    <property type="match status" value="1"/>
</dbReference>
<dbReference type="Pfam" id="PF00111">
    <property type="entry name" value="Fer2"/>
    <property type="match status" value="1"/>
</dbReference>
<name>A7YXT0_KARVE</name>
<protein>
    <recommendedName>
        <fullName evidence="8">Ferredoxin</fullName>
    </recommendedName>
</protein>
<dbReference type="PANTHER" id="PTHR43112">
    <property type="entry name" value="FERREDOXIN"/>
    <property type="match status" value="1"/>
</dbReference>
<dbReference type="GO" id="GO:0046872">
    <property type="term" value="F:metal ion binding"/>
    <property type="evidence" value="ECO:0007669"/>
    <property type="project" value="UniProtKB-KW"/>
</dbReference>
<dbReference type="GO" id="GO:0051537">
    <property type="term" value="F:2 iron, 2 sulfur cluster binding"/>
    <property type="evidence" value="ECO:0007669"/>
    <property type="project" value="UniProtKB-KW"/>
</dbReference>
<dbReference type="InterPro" id="IPR036010">
    <property type="entry name" value="2Fe-2S_ferredoxin-like_sf"/>
</dbReference>
<dbReference type="SUPFAM" id="SSF54292">
    <property type="entry name" value="2Fe-2S ferredoxin-like"/>
    <property type="match status" value="1"/>
</dbReference>